<dbReference type="Gene3D" id="4.10.60.10">
    <property type="entry name" value="Zinc finger, CCHC-type"/>
    <property type="match status" value="1"/>
</dbReference>
<dbReference type="InterPro" id="IPR001878">
    <property type="entry name" value="Znf_CCHC"/>
</dbReference>
<protein>
    <submittedName>
        <fullName evidence="5">Putative ribonuclease H-like domain-containing protein</fullName>
    </submittedName>
</protein>
<dbReference type="GO" id="GO:0003676">
    <property type="term" value="F:nucleic acid binding"/>
    <property type="evidence" value="ECO:0007669"/>
    <property type="project" value="InterPro"/>
</dbReference>
<keyword evidence="3" id="KW-0863">Zinc-finger</keyword>
<dbReference type="InterPro" id="IPR057670">
    <property type="entry name" value="SH3_retrovirus"/>
</dbReference>
<dbReference type="Pfam" id="PF07727">
    <property type="entry name" value="RVT_2"/>
    <property type="match status" value="2"/>
</dbReference>
<dbReference type="Pfam" id="PF25597">
    <property type="entry name" value="SH3_retrovirus"/>
    <property type="match status" value="1"/>
</dbReference>
<gene>
    <name evidence="5" type="ORF">Tci_064654</name>
</gene>
<reference evidence="5" key="1">
    <citation type="journal article" date="2019" name="Sci. Rep.">
        <title>Draft genome of Tanacetum cinerariifolium, the natural source of mosquito coil.</title>
        <authorList>
            <person name="Yamashiro T."/>
            <person name="Shiraishi A."/>
            <person name="Satake H."/>
            <person name="Nakayama K."/>
        </authorList>
    </citation>
    <scope>NUCLEOTIDE SEQUENCE</scope>
</reference>
<dbReference type="GO" id="GO:0008270">
    <property type="term" value="F:zinc ion binding"/>
    <property type="evidence" value="ECO:0007669"/>
    <property type="project" value="UniProtKB-KW"/>
</dbReference>
<evidence type="ECO:0000256" key="1">
    <source>
        <dbReference type="ARBA" id="ARBA00022723"/>
    </source>
</evidence>
<dbReference type="PROSITE" id="PS50158">
    <property type="entry name" value="ZF_CCHC"/>
    <property type="match status" value="1"/>
</dbReference>
<proteinExistence type="predicted"/>
<dbReference type="SUPFAM" id="SSF56672">
    <property type="entry name" value="DNA/RNA polymerases"/>
    <property type="match status" value="1"/>
</dbReference>
<dbReference type="InterPro" id="IPR039537">
    <property type="entry name" value="Retrotran_Ty1/copia-like"/>
</dbReference>
<organism evidence="5">
    <name type="scientific">Tanacetum cinerariifolium</name>
    <name type="common">Dalmatian daisy</name>
    <name type="synonym">Chrysanthemum cinerariifolium</name>
    <dbReference type="NCBI Taxonomy" id="118510"/>
    <lineage>
        <taxon>Eukaryota</taxon>
        <taxon>Viridiplantae</taxon>
        <taxon>Streptophyta</taxon>
        <taxon>Embryophyta</taxon>
        <taxon>Tracheophyta</taxon>
        <taxon>Spermatophyta</taxon>
        <taxon>Magnoliopsida</taxon>
        <taxon>eudicotyledons</taxon>
        <taxon>Gunneridae</taxon>
        <taxon>Pentapetalae</taxon>
        <taxon>asterids</taxon>
        <taxon>campanulids</taxon>
        <taxon>Asterales</taxon>
        <taxon>Asteraceae</taxon>
        <taxon>Asteroideae</taxon>
        <taxon>Anthemideae</taxon>
        <taxon>Anthemidinae</taxon>
        <taxon>Tanacetum</taxon>
    </lineage>
</organism>
<accession>A0A6L2P2Z6</accession>
<keyword evidence="3" id="KW-0862">Zinc</keyword>
<dbReference type="GO" id="GO:0016787">
    <property type="term" value="F:hydrolase activity"/>
    <property type="evidence" value="ECO:0007669"/>
    <property type="project" value="UniProtKB-KW"/>
</dbReference>
<dbReference type="InterPro" id="IPR013103">
    <property type="entry name" value="RVT_2"/>
</dbReference>
<dbReference type="EMBL" id="BKCJ010010685">
    <property type="protein sequence ID" value="GEU92676.1"/>
    <property type="molecule type" value="Genomic_DNA"/>
</dbReference>
<dbReference type="SUPFAM" id="SSF57756">
    <property type="entry name" value="Retrovirus zinc finger-like domains"/>
    <property type="match status" value="1"/>
</dbReference>
<evidence type="ECO:0000259" key="4">
    <source>
        <dbReference type="PROSITE" id="PS50158"/>
    </source>
</evidence>
<dbReference type="InterPro" id="IPR036875">
    <property type="entry name" value="Znf_CCHC_sf"/>
</dbReference>
<feature type="domain" description="CCHC-type" evidence="4">
    <location>
        <begin position="403"/>
        <end position="417"/>
    </location>
</feature>
<keyword evidence="2" id="KW-0378">Hydrolase</keyword>
<dbReference type="PANTHER" id="PTHR42648:SF21">
    <property type="entry name" value="CYSTEINE-RICH RLK (RECEPTOR-LIKE PROTEIN KINASE) 8"/>
    <property type="match status" value="1"/>
</dbReference>
<evidence type="ECO:0000313" key="5">
    <source>
        <dbReference type="EMBL" id="GEU92676.1"/>
    </source>
</evidence>
<dbReference type="Pfam" id="PF00098">
    <property type="entry name" value="zf-CCHC"/>
    <property type="match status" value="1"/>
</dbReference>
<dbReference type="SMART" id="SM00343">
    <property type="entry name" value="ZnF_C2HC"/>
    <property type="match status" value="1"/>
</dbReference>
<dbReference type="InterPro" id="IPR043502">
    <property type="entry name" value="DNA/RNA_pol_sf"/>
</dbReference>
<sequence length="1394" mass="158639">MYEQYFKKRYVEVSINFAAHTTLNNEDTPSSSSITDEDNEAPPLVYSSKQQTFLISTKVADEIIQKDSTELDRNTLITPFNPYVLEVAESSSTTQDLINTDAEIYMYALTVSTNGPKKIIEAMLDHSWIEFMQDDLHQFQRLNIWELVPRPADRNIIRLKWIRKNKTNAESTVIRNKSFLVGKGYRQEEGIDFEELLAPMARLEAVRMFIGYIAHKEYRFPSGISEGGAITTTISSPITADEKIKKKNDVKAGSMLLIALPNEHLMTFNQYKDAKSLFASIETRLGGNEATKKTHKTLLKQMYKNFSAPSTKSLPSEWNTHVVVWRNKPDLDTVSIDDLYNNFKIVEQEDLDQIHEDDIEDMDLKWQLALLSMRSKRFFYKIRKKITINGSDTEGFDMSKVECYNCHKMGHFARECKGPRNQDSKNRYQDSSRRTMLVEETPPKVMVAIDGVGFQSYNVVPPPATLVYNTGSEIESKNASEDILNKLKEYPDSPLVKDRVSDNKDCLVKSLIMVEKTTVIPTIAKVEVVRIKQQEKPFRKIISTRPKAVNTARPSPTVVNDIRANQGHLQKVQEDQGYIDSGCSRHMIGNMSYLSKFKESNRGYVTFRGGANYGRITATDETTGILKKFIAEIENIVDKKVKKRALVVKPHNKTPYELFRGRTPALSFMRPFGCHVTILNTLDHLGKFDEKANEGYFVGYSMNSKAFKIYNIRTRRVEENLHIEFMENKPIHDEVTKKESGASNDLNSTFENLNTKYPNDPKMSGLETIATYEDSKEEANFTNLESSIHVSPTPTTRTHNNHLLKQMDVKSAFLYAWIKEDVYECKPSWFEDTNHPDKVYKVVKALYGLHQAPRAWYETLTKYLLGNRFHKGKIDQTLFIKRQKGDILLVQVYVDDIIFGSTKKELCTEFERLMKDKFLISFIRELTFFLGLQVKQKEDGIFISRDKYVTEVLRKFNFSDVNSAITLVDIEKPLVKDVDGDDIDVHLYRSMIGSLMYLTTSRPNIMYAVCFWQTTTASTLDNEGMEITATIDGKVKVVTEASIRRHLKLKDSDGISNLPTSEIFKQLAFMRVKDQQSQLSPITYPQFTPHTNVVDEAASTGVDVRHGGAATTITSLDAGHGNGNINKTSSIPYDSPLLRVYTRVRNEGRMQHNELMDLVIKLPDKVVALETNLKQTKKVYGAAYTKLIMKGRSIDESDQDPDVSLIQHDAEIQGRYDQDMEFNLDFDAAKEVFNAEKEVSTADPVSTAGAAVTTASVDVSLSSPTRRVFAIDDITMAKTLVYIQRSAAKDKGKGIMIKSEPVQTKTKLQVHEVAQSFIEEEWENIRARVKADEELTQRLLVGKGTSTTLLETTMRRVNTFVPIESEVDRAVPEFAAGSLKRFAEEELDQGSYKR</sequence>
<evidence type="ECO:0000256" key="2">
    <source>
        <dbReference type="ARBA" id="ARBA00022801"/>
    </source>
</evidence>
<dbReference type="PANTHER" id="PTHR42648">
    <property type="entry name" value="TRANSPOSASE, PUTATIVE-RELATED"/>
    <property type="match status" value="1"/>
</dbReference>
<evidence type="ECO:0000256" key="3">
    <source>
        <dbReference type="PROSITE-ProRule" id="PRU00047"/>
    </source>
</evidence>
<keyword evidence="1" id="KW-0479">Metal-binding</keyword>
<comment type="caution">
    <text evidence="5">The sequence shown here is derived from an EMBL/GenBank/DDBJ whole genome shotgun (WGS) entry which is preliminary data.</text>
</comment>
<name>A0A6L2P2Z6_TANCI</name>